<accession>A0AAQ1GJC1</accession>
<dbReference type="PROSITE" id="PS52015">
    <property type="entry name" value="TONB_CTD"/>
    <property type="match status" value="1"/>
</dbReference>
<evidence type="ECO:0000259" key="5">
    <source>
        <dbReference type="PROSITE" id="PS52015"/>
    </source>
</evidence>
<dbReference type="Gene3D" id="3.30.1150.10">
    <property type="match status" value="1"/>
</dbReference>
<keyword evidence="4" id="KW-0472">Membrane</keyword>
<comment type="subcellular location">
    <subcellularLocation>
        <location evidence="1">Membrane</location>
        <topology evidence="1">Single-pass membrane protein</topology>
    </subcellularLocation>
</comment>
<evidence type="ECO:0000256" key="3">
    <source>
        <dbReference type="ARBA" id="ARBA00022989"/>
    </source>
</evidence>
<dbReference type="NCBIfam" id="TIGR01352">
    <property type="entry name" value="tonB_Cterm"/>
    <property type="match status" value="1"/>
</dbReference>
<dbReference type="AlphaFoldDB" id="A0AAQ1GJC1"/>
<dbReference type="Proteomes" id="UP000183529">
    <property type="component" value="Unassembled WGS sequence"/>
</dbReference>
<evidence type="ECO:0000256" key="4">
    <source>
        <dbReference type="ARBA" id="ARBA00023136"/>
    </source>
</evidence>
<reference evidence="6 7" key="1">
    <citation type="submission" date="2016-10" db="EMBL/GenBank/DDBJ databases">
        <authorList>
            <person name="Varghese N."/>
            <person name="Submissions S."/>
        </authorList>
    </citation>
    <scope>NUCLEOTIDE SEQUENCE [LARGE SCALE GENOMIC DNA]</scope>
    <source>
        <strain evidence="6 7">LMG 22274</strain>
    </source>
</reference>
<dbReference type="GO" id="GO:0016020">
    <property type="term" value="C:membrane"/>
    <property type="evidence" value="ECO:0007669"/>
    <property type="project" value="UniProtKB-SubCell"/>
</dbReference>
<dbReference type="GO" id="GO:0055085">
    <property type="term" value="P:transmembrane transport"/>
    <property type="evidence" value="ECO:0007669"/>
    <property type="project" value="InterPro"/>
</dbReference>
<sequence>MQPLPEIPDDLRAYAYRAIALARFTIHVDGSVDVALIKPTAHPRLNQLLMETLKSWRFSPALKDGRAIESEQDIRVHFNIG</sequence>
<gene>
    <name evidence="6" type="ORF">SAMN05216550_113226</name>
</gene>
<evidence type="ECO:0000313" key="6">
    <source>
        <dbReference type="EMBL" id="SEK02857.1"/>
    </source>
</evidence>
<name>A0AAQ1GJC1_9BURK</name>
<evidence type="ECO:0000313" key="7">
    <source>
        <dbReference type="Proteomes" id="UP000183529"/>
    </source>
</evidence>
<organism evidence="6 7">
    <name type="scientific">Paraburkholderia tropica</name>
    <dbReference type="NCBI Taxonomy" id="92647"/>
    <lineage>
        <taxon>Bacteria</taxon>
        <taxon>Pseudomonadati</taxon>
        <taxon>Pseudomonadota</taxon>
        <taxon>Betaproteobacteria</taxon>
        <taxon>Burkholderiales</taxon>
        <taxon>Burkholderiaceae</taxon>
        <taxon>Paraburkholderia</taxon>
    </lineage>
</organism>
<dbReference type="SUPFAM" id="SSF74653">
    <property type="entry name" value="TolA/TonB C-terminal domain"/>
    <property type="match status" value="1"/>
</dbReference>
<protein>
    <submittedName>
        <fullName evidence="6">Protein TonB</fullName>
    </submittedName>
</protein>
<dbReference type="Pfam" id="PF03544">
    <property type="entry name" value="TonB_C"/>
    <property type="match status" value="1"/>
</dbReference>
<proteinExistence type="predicted"/>
<comment type="caution">
    <text evidence="6">The sequence shown here is derived from an EMBL/GenBank/DDBJ whole genome shotgun (WGS) entry which is preliminary data.</text>
</comment>
<keyword evidence="2" id="KW-0812">Transmembrane</keyword>
<evidence type="ECO:0000256" key="1">
    <source>
        <dbReference type="ARBA" id="ARBA00004167"/>
    </source>
</evidence>
<feature type="domain" description="TonB C-terminal" evidence="5">
    <location>
        <begin position="1"/>
        <end position="81"/>
    </location>
</feature>
<evidence type="ECO:0000256" key="2">
    <source>
        <dbReference type="ARBA" id="ARBA00022692"/>
    </source>
</evidence>
<dbReference type="InterPro" id="IPR037682">
    <property type="entry name" value="TonB_C"/>
</dbReference>
<dbReference type="InterPro" id="IPR006260">
    <property type="entry name" value="TonB/TolA_C"/>
</dbReference>
<keyword evidence="3" id="KW-1133">Transmembrane helix</keyword>
<dbReference type="EMBL" id="FNZM01000013">
    <property type="protein sequence ID" value="SEK02857.1"/>
    <property type="molecule type" value="Genomic_DNA"/>
</dbReference>